<reference evidence="2 3" key="1">
    <citation type="submission" date="2016-03" db="EMBL/GenBank/DDBJ databases">
        <title>The draft genome sequence of Fonsecaea nubica causative agent of cutaneous subcutaneous infection in human host.</title>
        <authorList>
            <person name="Costa F."/>
            <person name="Sybren D.H."/>
            <person name="Raittz R.T."/>
            <person name="Weiss V.A."/>
            <person name="Leao A.C."/>
            <person name="Gomes R."/>
            <person name="De Souza E.M."/>
            <person name="Pedrosa F.O."/>
            <person name="Steffens M.B."/>
            <person name="Bombassaro A."/>
            <person name="Tadra-Sfeir M.Z."/>
            <person name="Moreno L.F."/>
            <person name="Najafzadeh M.J."/>
            <person name="Felipe M.S."/>
            <person name="Teixeira M."/>
            <person name="Sun J."/>
            <person name="Xi L."/>
            <person name="Castro M.A."/>
            <person name="Vicente V.A."/>
        </authorList>
    </citation>
    <scope>NUCLEOTIDE SEQUENCE [LARGE SCALE GENOMIC DNA]</scope>
    <source>
        <strain evidence="2 3">CBS 269.64</strain>
    </source>
</reference>
<protein>
    <submittedName>
        <fullName evidence="2">Uncharacterized protein</fullName>
    </submittedName>
</protein>
<organism evidence="2 3">
    <name type="scientific">Fonsecaea nubica</name>
    <dbReference type="NCBI Taxonomy" id="856822"/>
    <lineage>
        <taxon>Eukaryota</taxon>
        <taxon>Fungi</taxon>
        <taxon>Dikarya</taxon>
        <taxon>Ascomycota</taxon>
        <taxon>Pezizomycotina</taxon>
        <taxon>Eurotiomycetes</taxon>
        <taxon>Chaetothyriomycetidae</taxon>
        <taxon>Chaetothyriales</taxon>
        <taxon>Herpotrichiellaceae</taxon>
        <taxon>Fonsecaea</taxon>
    </lineage>
</organism>
<name>A0A178DDJ5_9EURO</name>
<keyword evidence="1" id="KW-1133">Transmembrane helix</keyword>
<dbReference type="EMBL" id="LVCJ01000006">
    <property type="protein sequence ID" value="OAL39145.1"/>
    <property type="molecule type" value="Genomic_DNA"/>
</dbReference>
<accession>A0A178DDJ5</accession>
<feature type="transmembrane region" description="Helical" evidence="1">
    <location>
        <begin position="67"/>
        <end position="85"/>
    </location>
</feature>
<sequence length="179" mass="19787">MEKKRAPTANEKRCVLLTKVVRRKISRGTGSQQRKQAVSRTLRVGCRDEGRETMSYREPVQGSWKDFQLVIISLSIGLIAFGIGGRHGMEKDRVLRMESLLQRPLGAGDIRGRACDKSDMGGMAESSPASTVSGHTSTSYRLGQMMHMHMVGYNVGVFGLQAHVISPYQEIYRDAKTGG</sequence>
<evidence type="ECO:0000313" key="3">
    <source>
        <dbReference type="Proteomes" id="UP000185904"/>
    </source>
</evidence>
<comment type="caution">
    <text evidence="2">The sequence shown here is derived from an EMBL/GenBank/DDBJ whole genome shotgun (WGS) entry which is preliminary data.</text>
</comment>
<keyword evidence="3" id="KW-1185">Reference proteome</keyword>
<dbReference type="Proteomes" id="UP000185904">
    <property type="component" value="Unassembled WGS sequence"/>
</dbReference>
<evidence type="ECO:0000256" key="1">
    <source>
        <dbReference type="SAM" id="Phobius"/>
    </source>
</evidence>
<dbReference type="AlphaFoldDB" id="A0A178DDJ5"/>
<proteinExistence type="predicted"/>
<keyword evidence="1" id="KW-0472">Membrane</keyword>
<dbReference type="RefSeq" id="XP_022504157.1">
    <property type="nucleotide sequence ID" value="XM_022639769.1"/>
</dbReference>
<evidence type="ECO:0000313" key="2">
    <source>
        <dbReference type="EMBL" id="OAL39145.1"/>
    </source>
</evidence>
<keyword evidence="1" id="KW-0812">Transmembrane</keyword>
<gene>
    <name evidence="2" type="ORF">AYO20_01463</name>
</gene>
<dbReference type="GeneID" id="34584887"/>